<dbReference type="RefSeq" id="WP_046153540.1">
    <property type="nucleotide sequence ID" value="NZ_CADFGU010000013.1"/>
</dbReference>
<dbReference type="CDD" id="cd03426">
    <property type="entry name" value="NUDIX_CoAse_Nudt7"/>
    <property type="match status" value="1"/>
</dbReference>
<evidence type="ECO:0000256" key="4">
    <source>
        <dbReference type="ARBA" id="ARBA00022801"/>
    </source>
</evidence>
<sequence length="278" mass="30484">MPDRPLFDPAVLPIEAPPVDLAPLPAEVMTADALRRRFAIADTLQWVPEQLEPQGRESSLHASLRPAAVLVSLVTRPEELTVLLTQRAAHLTDHAGQISFPGGRCDPEDRDVVATALREAWEEIGLAARHVELLGCMPEYITGTGYAVTPVVALVHPPFDVKPAEREVAECFEVPLAFLMNPLHHQIRLYQPQSPPPTSRQEASPLFSRRDGIASSFALPRTMTDPLAAAGADVAAPTARRFFSMPYPRVDGHGEHFIWGATAGMLRNLYHFLSAQCN</sequence>
<accession>A0A0F5JXB3</accession>
<dbReference type="PATRIC" id="fig|28092.6.peg.4132"/>
<evidence type="ECO:0000313" key="9">
    <source>
        <dbReference type="Proteomes" id="UP000033618"/>
    </source>
</evidence>
<keyword evidence="6" id="KW-0464">Manganese</keyword>
<evidence type="ECO:0000256" key="6">
    <source>
        <dbReference type="ARBA" id="ARBA00023211"/>
    </source>
</evidence>
<dbReference type="GO" id="GO:0046872">
    <property type="term" value="F:metal ion binding"/>
    <property type="evidence" value="ECO:0007669"/>
    <property type="project" value="UniProtKB-KW"/>
</dbReference>
<dbReference type="OrthoDB" id="9802805at2"/>
<keyword evidence="9" id="KW-1185">Reference proteome</keyword>
<dbReference type="GO" id="GO:0010945">
    <property type="term" value="F:coenzyme A diphosphatase activity"/>
    <property type="evidence" value="ECO:0007669"/>
    <property type="project" value="InterPro"/>
</dbReference>
<dbReference type="Pfam" id="PF00293">
    <property type="entry name" value="NUDIX"/>
    <property type="match status" value="1"/>
</dbReference>
<dbReference type="PANTHER" id="PTHR12992:SF11">
    <property type="entry name" value="MITOCHONDRIAL COENZYME A DIPHOSPHATASE NUDT8"/>
    <property type="match status" value="1"/>
</dbReference>
<protein>
    <recommendedName>
        <fullName evidence="7">Nudix hydrolase domain-containing protein</fullName>
    </recommendedName>
</protein>
<dbReference type="InterPro" id="IPR045121">
    <property type="entry name" value="CoAse"/>
</dbReference>
<evidence type="ECO:0000256" key="1">
    <source>
        <dbReference type="ARBA" id="ARBA00001936"/>
    </source>
</evidence>
<evidence type="ECO:0000256" key="5">
    <source>
        <dbReference type="ARBA" id="ARBA00022842"/>
    </source>
</evidence>
<keyword evidence="3" id="KW-0479">Metal-binding</keyword>
<dbReference type="EMBL" id="LAQU01000020">
    <property type="protein sequence ID" value="KKB62473.1"/>
    <property type="molecule type" value="Genomic_DNA"/>
</dbReference>
<comment type="cofactor">
    <cofactor evidence="1">
        <name>Mn(2+)</name>
        <dbReference type="ChEBI" id="CHEBI:29035"/>
    </cofactor>
</comment>
<gene>
    <name evidence="8" type="ORF">WM40_17565</name>
</gene>
<keyword evidence="4" id="KW-0378">Hydrolase</keyword>
<dbReference type="AlphaFoldDB" id="A0A0F5JXB3"/>
<comment type="cofactor">
    <cofactor evidence="2">
        <name>Mg(2+)</name>
        <dbReference type="ChEBI" id="CHEBI:18420"/>
    </cofactor>
</comment>
<reference evidence="8 9" key="1">
    <citation type="submission" date="2015-03" db="EMBL/GenBank/DDBJ databases">
        <title>Draft Genome Sequence of Burkholderia andropogonis type strain ICMP2807, isolated from Sorghum bicolor.</title>
        <authorList>
            <person name="Lopes-Santos L."/>
            <person name="Castro D.B."/>
            <person name="Ottoboni L.M."/>
            <person name="Park D."/>
            <person name="Weirc B.S."/>
            <person name="Destefano S.A."/>
        </authorList>
    </citation>
    <scope>NUCLEOTIDE SEQUENCE [LARGE SCALE GENOMIC DNA]</scope>
    <source>
        <strain evidence="8 9">ICMP2807</strain>
    </source>
</reference>
<dbReference type="InterPro" id="IPR000086">
    <property type="entry name" value="NUDIX_hydrolase_dom"/>
</dbReference>
<feature type="domain" description="Nudix hydrolase" evidence="7">
    <location>
        <begin position="64"/>
        <end position="196"/>
    </location>
</feature>
<dbReference type="Gene3D" id="3.90.79.10">
    <property type="entry name" value="Nucleoside Triphosphate Pyrophosphohydrolase"/>
    <property type="match status" value="1"/>
</dbReference>
<proteinExistence type="predicted"/>
<name>A0A0F5JXB3_9BURK</name>
<dbReference type="PANTHER" id="PTHR12992">
    <property type="entry name" value="NUDIX HYDROLASE"/>
    <property type="match status" value="1"/>
</dbReference>
<evidence type="ECO:0000256" key="2">
    <source>
        <dbReference type="ARBA" id="ARBA00001946"/>
    </source>
</evidence>
<keyword evidence="5" id="KW-0460">Magnesium</keyword>
<evidence type="ECO:0000256" key="3">
    <source>
        <dbReference type="ARBA" id="ARBA00022723"/>
    </source>
</evidence>
<dbReference type="STRING" id="28092.WM40_17565"/>
<organism evidence="8 9">
    <name type="scientific">Robbsia andropogonis</name>
    <dbReference type="NCBI Taxonomy" id="28092"/>
    <lineage>
        <taxon>Bacteria</taxon>
        <taxon>Pseudomonadati</taxon>
        <taxon>Pseudomonadota</taxon>
        <taxon>Betaproteobacteria</taxon>
        <taxon>Burkholderiales</taxon>
        <taxon>Burkholderiaceae</taxon>
        <taxon>Robbsia</taxon>
    </lineage>
</organism>
<dbReference type="Proteomes" id="UP000033618">
    <property type="component" value="Unassembled WGS sequence"/>
</dbReference>
<dbReference type="InterPro" id="IPR015797">
    <property type="entry name" value="NUDIX_hydrolase-like_dom_sf"/>
</dbReference>
<evidence type="ECO:0000259" key="7">
    <source>
        <dbReference type="PROSITE" id="PS51462"/>
    </source>
</evidence>
<dbReference type="PROSITE" id="PS51462">
    <property type="entry name" value="NUDIX"/>
    <property type="match status" value="1"/>
</dbReference>
<evidence type="ECO:0000313" key="8">
    <source>
        <dbReference type="EMBL" id="KKB62473.1"/>
    </source>
</evidence>
<comment type="caution">
    <text evidence="8">The sequence shown here is derived from an EMBL/GenBank/DDBJ whole genome shotgun (WGS) entry which is preliminary data.</text>
</comment>
<dbReference type="SUPFAM" id="SSF55811">
    <property type="entry name" value="Nudix"/>
    <property type="match status" value="1"/>
</dbReference>